<keyword evidence="4" id="KW-0862">Zinc</keyword>
<keyword evidence="5" id="KW-0560">Oxidoreductase</keyword>
<organism evidence="10 11">
    <name type="scientific">Ancylostoma caninum</name>
    <name type="common">Dog hookworm</name>
    <dbReference type="NCBI Taxonomy" id="29170"/>
    <lineage>
        <taxon>Eukaryota</taxon>
        <taxon>Metazoa</taxon>
        <taxon>Ecdysozoa</taxon>
        <taxon>Nematoda</taxon>
        <taxon>Chromadorea</taxon>
        <taxon>Rhabditida</taxon>
        <taxon>Rhabditina</taxon>
        <taxon>Rhabditomorpha</taxon>
        <taxon>Strongyloidea</taxon>
        <taxon>Ancylostomatidae</taxon>
        <taxon>Ancylostomatinae</taxon>
        <taxon>Ancylostoma</taxon>
    </lineage>
</organism>
<evidence type="ECO:0000256" key="6">
    <source>
        <dbReference type="ARBA" id="ARBA00023027"/>
    </source>
</evidence>
<dbReference type="GO" id="GO:0003939">
    <property type="term" value="F:L-iditol 2-dehydrogenase (NAD+) activity"/>
    <property type="evidence" value="ECO:0007669"/>
    <property type="project" value="TreeGrafter"/>
</dbReference>
<dbReference type="OrthoDB" id="1879366at2759"/>
<evidence type="ECO:0000256" key="8">
    <source>
        <dbReference type="ARBA" id="ARBA00032485"/>
    </source>
</evidence>
<feature type="non-terminal residue" evidence="10">
    <location>
        <position position="1"/>
    </location>
</feature>
<protein>
    <recommendedName>
        <fullName evidence="7">Sorbitol dehydrogenase</fullName>
    </recommendedName>
    <alternativeName>
        <fullName evidence="8">Polyol dehydrogenase</fullName>
    </alternativeName>
</protein>
<dbReference type="STRING" id="29170.A0A368GY50"/>
<keyword evidence="11" id="KW-1185">Reference proteome</keyword>
<evidence type="ECO:0000313" key="10">
    <source>
        <dbReference type="EMBL" id="RCN49264.1"/>
    </source>
</evidence>
<dbReference type="FunFam" id="3.40.50.720:FF:000068">
    <property type="entry name" value="Sorbitol dehydrogenase"/>
    <property type="match status" value="1"/>
</dbReference>
<evidence type="ECO:0000259" key="9">
    <source>
        <dbReference type="Pfam" id="PF00107"/>
    </source>
</evidence>
<dbReference type="SUPFAM" id="SSF51735">
    <property type="entry name" value="NAD(P)-binding Rossmann-fold domains"/>
    <property type="match status" value="1"/>
</dbReference>
<reference evidence="10 11" key="1">
    <citation type="submission" date="2014-10" db="EMBL/GenBank/DDBJ databases">
        <title>Draft genome of the hookworm Ancylostoma caninum.</title>
        <authorList>
            <person name="Mitreva M."/>
        </authorList>
    </citation>
    <scope>NUCLEOTIDE SEQUENCE [LARGE SCALE GENOMIC DNA]</scope>
    <source>
        <strain evidence="10 11">Baltimore</strain>
    </source>
</reference>
<dbReference type="Pfam" id="PF00107">
    <property type="entry name" value="ADH_zinc_N"/>
    <property type="match status" value="1"/>
</dbReference>
<dbReference type="SUPFAM" id="SSF50129">
    <property type="entry name" value="GroES-like"/>
    <property type="match status" value="1"/>
</dbReference>
<dbReference type="AlphaFoldDB" id="A0A368GY50"/>
<dbReference type="GO" id="GO:0006062">
    <property type="term" value="P:sorbitol catabolic process"/>
    <property type="evidence" value="ECO:0007669"/>
    <property type="project" value="TreeGrafter"/>
</dbReference>
<dbReference type="InterPro" id="IPR011032">
    <property type="entry name" value="GroES-like_sf"/>
</dbReference>
<evidence type="ECO:0000256" key="1">
    <source>
        <dbReference type="ARBA" id="ARBA00001947"/>
    </source>
</evidence>
<dbReference type="Proteomes" id="UP000252519">
    <property type="component" value="Unassembled WGS sequence"/>
</dbReference>
<sequence>HPSNSELELKFQTGKYNLCPEVRFFAAPPIDGSLARYIVHDADFCFKRFLIVNEKPDSHKLRAVYTLLPRGALATEQEEHNKKGEHNDDSQSVLLPDGVTYEEGALMEPLSVAVHACRRARVQIGQRILVQGAGPVGILCMMAARAVGVAQVVITDLNSTRVQLAKKLGAEHTICVDQIKVNISFAVISGMSVNEVRTAVIECLRGEPEVTIECTGAQSCLESSILTTRSGGVIVLVGLGSPRAELPIVDPTLREVDIIGVFRYANCYPIALNLVASGRVDLSGLTRAHYKLEEAVEAFKRTQQADVMKVFITCHK</sequence>
<comment type="cofactor">
    <cofactor evidence="1">
        <name>Zn(2+)</name>
        <dbReference type="ChEBI" id="CHEBI:29105"/>
    </cofactor>
</comment>
<dbReference type="PANTHER" id="PTHR43161">
    <property type="entry name" value="SORBITOL DEHYDROGENASE"/>
    <property type="match status" value="1"/>
</dbReference>
<evidence type="ECO:0000256" key="2">
    <source>
        <dbReference type="ARBA" id="ARBA00008072"/>
    </source>
</evidence>
<dbReference type="Gene3D" id="3.40.50.720">
    <property type="entry name" value="NAD(P)-binding Rossmann-like Domain"/>
    <property type="match status" value="1"/>
</dbReference>
<keyword evidence="6" id="KW-0520">NAD</keyword>
<dbReference type="InterPro" id="IPR013149">
    <property type="entry name" value="ADH-like_C"/>
</dbReference>
<dbReference type="GO" id="GO:0046872">
    <property type="term" value="F:metal ion binding"/>
    <property type="evidence" value="ECO:0007669"/>
    <property type="project" value="UniProtKB-KW"/>
</dbReference>
<evidence type="ECO:0000256" key="5">
    <source>
        <dbReference type="ARBA" id="ARBA00023002"/>
    </source>
</evidence>
<dbReference type="Gene3D" id="3.90.180.10">
    <property type="entry name" value="Medium-chain alcohol dehydrogenases, catalytic domain"/>
    <property type="match status" value="1"/>
</dbReference>
<evidence type="ECO:0000256" key="4">
    <source>
        <dbReference type="ARBA" id="ARBA00022833"/>
    </source>
</evidence>
<evidence type="ECO:0000256" key="7">
    <source>
        <dbReference type="ARBA" id="ARBA00026132"/>
    </source>
</evidence>
<dbReference type="PANTHER" id="PTHR43161:SF9">
    <property type="entry name" value="SORBITOL DEHYDROGENASE"/>
    <property type="match status" value="1"/>
</dbReference>
<keyword evidence="3" id="KW-0479">Metal-binding</keyword>
<feature type="domain" description="Alcohol dehydrogenase-like C-terminal" evidence="9">
    <location>
        <begin position="135"/>
        <end position="276"/>
    </location>
</feature>
<comment type="caution">
    <text evidence="10">The sequence shown here is derived from an EMBL/GenBank/DDBJ whole genome shotgun (WGS) entry which is preliminary data.</text>
</comment>
<dbReference type="EMBL" id="JOJR01000036">
    <property type="protein sequence ID" value="RCN49264.1"/>
    <property type="molecule type" value="Genomic_DNA"/>
</dbReference>
<comment type="similarity">
    <text evidence="2">Belongs to the zinc-containing alcohol dehydrogenase family.</text>
</comment>
<name>A0A368GY50_ANCCA</name>
<proteinExistence type="inferred from homology"/>
<dbReference type="InterPro" id="IPR036291">
    <property type="entry name" value="NAD(P)-bd_dom_sf"/>
</dbReference>
<accession>A0A368GY50</accession>
<gene>
    <name evidence="10" type="ORF">ANCCAN_04679</name>
</gene>
<evidence type="ECO:0000313" key="11">
    <source>
        <dbReference type="Proteomes" id="UP000252519"/>
    </source>
</evidence>
<evidence type="ECO:0000256" key="3">
    <source>
        <dbReference type="ARBA" id="ARBA00022723"/>
    </source>
</evidence>